<dbReference type="RefSeq" id="WP_066330618.1">
    <property type="nucleotide sequence ID" value="NZ_LWSG01000012.1"/>
</dbReference>
<dbReference type="AlphaFoldDB" id="A0A179SY62"/>
<gene>
    <name evidence="16" type="ORF">A6K24_03390</name>
</gene>
<evidence type="ECO:0000256" key="1">
    <source>
        <dbReference type="ARBA" id="ARBA00000085"/>
    </source>
</evidence>
<dbReference type="SMART" id="SM00387">
    <property type="entry name" value="HATPase_c"/>
    <property type="match status" value="1"/>
</dbReference>
<comment type="catalytic activity">
    <reaction evidence="1">
        <text>ATP + protein L-histidine = ADP + protein N-phospho-L-histidine.</text>
        <dbReference type="EC" id="2.7.13.3"/>
    </reaction>
</comment>
<dbReference type="EC" id="2.7.13.3" evidence="3"/>
<accession>A0A179SY62</accession>
<dbReference type="PANTHER" id="PTHR34220:SF7">
    <property type="entry name" value="SENSOR HISTIDINE KINASE YPDA"/>
    <property type="match status" value="1"/>
</dbReference>
<feature type="transmembrane region" description="Helical" evidence="14">
    <location>
        <begin position="117"/>
        <end position="140"/>
    </location>
</feature>
<evidence type="ECO:0000256" key="3">
    <source>
        <dbReference type="ARBA" id="ARBA00012438"/>
    </source>
</evidence>
<keyword evidence="4" id="KW-1003">Cell membrane</keyword>
<dbReference type="InterPro" id="IPR036890">
    <property type="entry name" value="HATPase_C_sf"/>
</dbReference>
<organism evidence="16 17">
    <name type="scientific">Metabacillus litoralis</name>
    <dbReference type="NCBI Taxonomy" id="152268"/>
    <lineage>
        <taxon>Bacteria</taxon>
        <taxon>Bacillati</taxon>
        <taxon>Bacillota</taxon>
        <taxon>Bacilli</taxon>
        <taxon>Bacillales</taxon>
        <taxon>Bacillaceae</taxon>
        <taxon>Metabacillus</taxon>
    </lineage>
</organism>
<keyword evidence="7 14" id="KW-0812">Transmembrane</keyword>
<dbReference type="Gene3D" id="3.30.565.10">
    <property type="entry name" value="Histidine kinase-like ATPase, C-terminal domain"/>
    <property type="match status" value="1"/>
</dbReference>
<dbReference type="GO" id="GO:0005886">
    <property type="term" value="C:plasma membrane"/>
    <property type="evidence" value="ECO:0007669"/>
    <property type="project" value="UniProtKB-SubCell"/>
</dbReference>
<keyword evidence="6" id="KW-0808">Transferase</keyword>
<comment type="subcellular location">
    <subcellularLocation>
        <location evidence="2">Cell membrane</location>
        <topology evidence="2">Multi-pass membrane protein</topology>
    </subcellularLocation>
</comment>
<evidence type="ECO:0000313" key="16">
    <source>
        <dbReference type="EMBL" id="OAS86565.1"/>
    </source>
</evidence>
<evidence type="ECO:0000256" key="13">
    <source>
        <dbReference type="ARBA" id="ARBA00023136"/>
    </source>
</evidence>
<evidence type="ECO:0000259" key="15">
    <source>
        <dbReference type="PROSITE" id="PS50109"/>
    </source>
</evidence>
<proteinExistence type="predicted"/>
<evidence type="ECO:0000256" key="14">
    <source>
        <dbReference type="SAM" id="Phobius"/>
    </source>
</evidence>
<keyword evidence="10" id="KW-0067">ATP-binding</keyword>
<evidence type="ECO:0000256" key="11">
    <source>
        <dbReference type="ARBA" id="ARBA00022989"/>
    </source>
</evidence>
<feature type="domain" description="Histidine kinase" evidence="15">
    <location>
        <begin position="473"/>
        <end position="576"/>
    </location>
</feature>
<dbReference type="InterPro" id="IPR005467">
    <property type="entry name" value="His_kinase_dom"/>
</dbReference>
<feature type="transmembrane region" description="Helical" evidence="14">
    <location>
        <begin position="88"/>
        <end position="110"/>
    </location>
</feature>
<dbReference type="PANTHER" id="PTHR34220">
    <property type="entry name" value="SENSOR HISTIDINE KINASE YPDA"/>
    <property type="match status" value="1"/>
</dbReference>
<feature type="transmembrane region" description="Helical" evidence="14">
    <location>
        <begin position="182"/>
        <end position="202"/>
    </location>
</feature>
<dbReference type="OrthoDB" id="9776552at2"/>
<dbReference type="Proteomes" id="UP000078534">
    <property type="component" value="Unassembled WGS sequence"/>
</dbReference>
<dbReference type="PROSITE" id="PS50109">
    <property type="entry name" value="HIS_KIN"/>
    <property type="match status" value="1"/>
</dbReference>
<dbReference type="GO" id="GO:0000155">
    <property type="term" value="F:phosphorelay sensor kinase activity"/>
    <property type="evidence" value="ECO:0007669"/>
    <property type="project" value="InterPro"/>
</dbReference>
<evidence type="ECO:0000256" key="12">
    <source>
        <dbReference type="ARBA" id="ARBA00023012"/>
    </source>
</evidence>
<dbReference type="Gene3D" id="3.30.450.40">
    <property type="match status" value="1"/>
</dbReference>
<evidence type="ECO:0000256" key="8">
    <source>
        <dbReference type="ARBA" id="ARBA00022741"/>
    </source>
</evidence>
<dbReference type="Pfam" id="PF06580">
    <property type="entry name" value="His_kinase"/>
    <property type="match status" value="1"/>
</dbReference>
<keyword evidence="13 14" id="KW-0472">Membrane</keyword>
<evidence type="ECO:0000256" key="10">
    <source>
        <dbReference type="ARBA" id="ARBA00022840"/>
    </source>
</evidence>
<dbReference type="SUPFAM" id="SSF55874">
    <property type="entry name" value="ATPase domain of HSP90 chaperone/DNA topoisomerase II/histidine kinase"/>
    <property type="match status" value="1"/>
</dbReference>
<dbReference type="EMBL" id="LWSG01000012">
    <property type="protein sequence ID" value="OAS86565.1"/>
    <property type="molecule type" value="Genomic_DNA"/>
</dbReference>
<dbReference type="Pfam" id="PF02518">
    <property type="entry name" value="HATPase_c"/>
    <property type="match status" value="1"/>
</dbReference>
<keyword evidence="9 16" id="KW-0418">Kinase</keyword>
<dbReference type="GO" id="GO:0071555">
    <property type="term" value="P:cell wall organization"/>
    <property type="evidence" value="ECO:0007669"/>
    <property type="project" value="InterPro"/>
</dbReference>
<keyword evidence="17" id="KW-1185">Reference proteome</keyword>
<keyword evidence="12" id="KW-0902">Two-component regulatory system</keyword>
<evidence type="ECO:0000256" key="7">
    <source>
        <dbReference type="ARBA" id="ARBA00022692"/>
    </source>
</evidence>
<evidence type="ECO:0000256" key="4">
    <source>
        <dbReference type="ARBA" id="ARBA00022475"/>
    </source>
</evidence>
<name>A0A179SY62_9BACI</name>
<dbReference type="GO" id="GO:0005524">
    <property type="term" value="F:ATP binding"/>
    <property type="evidence" value="ECO:0007669"/>
    <property type="project" value="UniProtKB-KW"/>
</dbReference>
<dbReference type="STRING" id="152268.A6K24_03390"/>
<keyword evidence="8" id="KW-0547">Nucleotide-binding</keyword>
<dbReference type="InterPro" id="IPR029016">
    <property type="entry name" value="GAF-like_dom_sf"/>
</dbReference>
<evidence type="ECO:0000256" key="6">
    <source>
        <dbReference type="ARBA" id="ARBA00022679"/>
    </source>
</evidence>
<sequence>MFVLLLTMLERLGIIVTVAFLMTRLPFFRHMIDRNEISRKQQYYAIIFFGVFGIIGTYSGITFDTSSLQFDRWAYALNSEEALANSRVIGIIIAGLLGGYKVGVGAGLIAGIHRISLGGFTGLSCGLSAILAGILSGFFYRKEKRLNLSTALVVGALAEAMQMLVILIVSKPFDQALRLVEAIGVPMIVANGVGSVIFLLIIRSVISEETKVGALQAQKALRLAEQTLTYLRNGLTTKTAEIVCKIIYNEVDASAISITNQEKILTHIGLGNDHHKSNHVIQTAVTKDVLHKGHLIIAKHQDIHCKHPNCPLGAAVIAPLKIRDETIGTLKFYFQSEKDITNLVIELIRGLSSLLSNQLEISEAEQSKQLAKEAEIKALQAQISPHFLFNTLNIIVSLIRTNPDLARKLLLSLSQFFRKNLTGTTKKWTTLKEEIEHVKAYLAIEEARFVDKLTIEYDIDESALDRMVPTLTLHPIVENAIKHGIKDKEANCLIKLSIKHVPNAIEVKVEDNGKGIEQVRLKYILNTIVDSKNGTGFGMYNVNRRLLLMLGDESTLHINSILHKGTSVSFRLKMGRD</sequence>
<evidence type="ECO:0000313" key="17">
    <source>
        <dbReference type="Proteomes" id="UP000078534"/>
    </source>
</evidence>
<keyword evidence="5" id="KW-0597">Phosphoprotein</keyword>
<comment type="caution">
    <text evidence="16">The sequence shown here is derived from an EMBL/GenBank/DDBJ whole genome shotgun (WGS) entry which is preliminary data.</text>
</comment>
<dbReference type="Pfam" id="PF07694">
    <property type="entry name" value="5TM-5TMR_LYT"/>
    <property type="match status" value="1"/>
</dbReference>
<dbReference type="InterPro" id="IPR010559">
    <property type="entry name" value="Sig_transdc_His_kin_internal"/>
</dbReference>
<keyword evidence="11 14" id="KW-1133">Transmembrane helix</keyword>
<evidence type="ECO:0000256" key="2">
    <source>
        <dbReference type="ARBA" id="ARBA00004651"/>
    </source>
</evidence>
<dbReference type="InterPro" id="IPR050640">
    <property type="entry name" value="Bact_2-comp_sensor_kinase"/>
</dbReference>
<feature type="transmembrane region" description="Helical" evidence="14">
    <location>
        <begin position="43"/>
        <end position="61"/>
    </location>
</feature>
<feature type="transmembrane region" description="Helical" evidence="14">
    <location>
        <begin position="146"/>
        <end position="170"/>
    </location>
</feature>
<dbReference type="InterPro" id="IPR011620">
    <property type="entry name" value="Sig_transdc_His_kinase_LytS_TM"/>
</dbReference>
<dbReference type="InterPro" id="IPR003594">
    <property type="entry name" value="HATPase_dom"/>
</dbReference>
<reference evidence="17" key="1">
    <citation type="submission" date="2016-04" db="EMBL/GenBank/DDBJ databases">
        <authorList>
            <person name="Lyu Z."/>
            <person name="Lyu W."/>
        </authorList>
    </citation>
    <scope>NUCLEOTIDE SEQUENCE [LARGE SCALE GENOMIC DNA]</scope>
    <source>
        <strain evidence="17">C44</strain>
    </source>
</reference>
<evidence type="ECO:0000256" key="9">
    <source>
        <dbReference type="ARBA" id="ARBA00022777"/>
    </source>
</evidence>
<evidence type="ECO:0000256" key="5">
    <source>
        <dbReference type="ARBA" id="ARBA00022553"/>
    </source>
</evidence>
<protein>
    <recommendedName>
        <fullName evidence="3">histidine kinase</fullName>
        <ecNumber evidence="3">2.7.13.3</ecNumber>
    </recommendedName>
</protein>